<accession>A0A136PMQ6</accession>
<keyword evidence="1" id="KW-1133">Transmembrane helix</keyword>
<reference evidence="3 4" key="1">
    <citation type="submission" date="2016-01" db="EMBL/GenBank/DDBJ databases">
        <title>Whole genome sequence and analysis of Micromonospora rosaria DSM 803, which can produce antibacterial substance rosamicin.</title>
        <authorList>
            <person name="Yang H."/>
            <person name="He X."/>
            <person name="Zhu D."/>
        </authorList>
    </citation>
    <scope>NUCLEOTIDE SEQUENCE [LARGE SCALE GENOMIC DNA]</scope>
    <source>
        <strain evidence="3 4">DSM 803</strain>
    </source>
</reference>
<comment type="caution">
    <text evidence="3">The sequence shown here is derived from an EMBL/GenBank/DDBJ whole genome shotgun (WGS) entry which is preliminary data.</text>
</comment>
<feature type="transmembrane region" description="Helical" evidence="1">
    <location>
        <begin position="81"/>
        <end position="101"/>
    </location>
</feature>
<name>A0A136PMQ6_9ACTN</name>
<proteinExistence type="predicted"/>
<dbReference type="InterPro" id="IPR019251">
    <property type="entry name" value="DUF2231_TM"/>
</dbReference>
<organism evidence="3 4">
    <name type="scientific">Micromonospora rosaria</name>
    <dbReference type="NCBI Taxonomy" id="47874"/>
    <lineage>
        <taxon>Bacteria</taxon>
        <taxon>Bacillati</taxon>
        <taxon>Actinomycetota</taxon>
        <taxon>Actinomycetes</taxon>
        <taxon>Micromonosporales</taxon>
        <taxon>Micromonosporaceae</taxon>
        <taxon>Micromonospora</taxon>
    </lineage>
</organism>
<dbReference type="AlphaFoldDB" id="A0A136PMQ6"/>
<gene>
    <name evidence="3" type="ORF">AWW66_23410</name>
</gene>
<feature type="transmembrane region" description="Helical" evidence="1">
    <location>
        <begin position="45"/>
        <end position="69"/>
    </location>
</feature>
<feature type="domain" description="DUF2231" evidence="2">
    <location>
        <begin position="9"/>
        <end position="144"/>
    </location>
</feature>
<dbReference type="Proteomes" id="UP000070620">
    <property type="component" value="Unassembled WGS sequence"/>
</dbReference>
<evidence type="ECO:0000313" key="4">
    <source>
        <dbReference type="Proteomes" id="UP000070620"/>
    </source>
</evidence>
<keyword evidence="4" id="KW-1185">Reference proteome</keyword>
<keyword evidence="1" id="KW-0812">Transmembrane</keyword>
<dbReference type="EMBL" id="LRQV01000106">
    <property type="protein sequence ID" value="KXK59576.1"/>
    <property type="molecule type" value="Genomic_DNA"/>
</dbReference>
<dbReference type="OrthoDB" id="3296762at2"/>
<sequence length="169" mass="17251">MESRLKVLGHPVHPMLVMFPVALLVTTVLFDVIDTVGGPDFLGEVAYWNLTVGLVGGLLAAGAGLFDLLAIPSGTRAKRVALTHAAANVAVILLFAAVWAVRLNADSRAAGGALIAIEVVGLGILGVSAWLGGELVDRLGVGVDRDAHLDAPSSLRSGGAAGTRIGESR</sequence>
<keyword evidence="1" id="KW-0472">Membrane</keyword>
<feature type="transmembrane region" description="Helical" evidence="1">
    <location>
        <begin position="12"/>
        <end position="33"/>
    </location>
</feature>
<feature type="transmembrane region" description="Helical" evidence="1">
    <location>
        <begin position="113"/>
        <end position="131"/>
    </location>
</feature>
<dbReference type="Pfam" id="PF09990">
    <property type="entry name" value="DUF2231"/>
    <property type="match status" value="1"/>
</dbReference>
<evidence type="ECO:0000313" key="3">
    <source>
        <dbReference type="EMBL" id="KXK59576.1"/>
    </source>
</evidence>
<dbReference type="RefSeq" id="WP_067370447.1">
    <property type="nucleotide sequence ID" value="NZ_JBIUBN010000028.1"/>
</dbReference>
<protein>
    <recommendedName>
        <fullName evidence="2">DUF2231 domain-containing protein</fullName>
    </recommendedName>
</protein>
<evidence type="ECO:0000259" key="2">
    <source>
        <dbReference type="Pfam" id="PF09990"/>
    </source>
</evidence>
<evidence type="ECO:0000256" key="1">
    <source>
        <dbReference type="SAM" id="Phobius"/>
    </source>
</evidence>